<evidence type="ECO:0000259" key="10">
    <source>
        <dbReference type="Pfam" id="PF08264"/>
    </source>
</evidence>
<dbReference type="InterPro" id="IPR033705">
    <property type="entry name" value="Anticodon_Ia_Val"/>
</dbReference>
<keyword evidence="5" id="KW-0648">Protein biosynthesis</keyword>
<dbReference type="SUPFAM" id="SSF47323">
    <property type="entry name" value="Anticodon-binding domain of a subclass of class I aminoacyl-tRNA synthetases"/>
    <property type="match status" value="1"/>
</dbReference>
<proteinExistence type="predicted"/>
<evidence type="ECO:0000256" key="2">
    <source>
        <dbReference type="ARBA" id="ARBA00022598"/>
    </source>
</evidence>
<dbReference type="PANTHER" id="PTHR11946">
    <property type="entry name" value="VALYL-TRNA SYNTHETASES"/>
    <property type="match status" value="1"/>
</dbReference>
<keyword evidence="6 12" id="KW-0030">Aminoacyl-tRNA synthetase</keyword>
<dbReference type="GO" id="GO:0005829">
    <property type="term" value="C:cytosol"/>
    <property type="evidence" value="ECO:0007669"/>
    <property type="project" value="TreeGrafter"/>
</dbReference>
<feature type="domain" description="Methionyl/Valyl/Leucyl/Isoleucyl-tRNA synthetase anticodon-binding" evidence="10">
    <location>
        <begin position="60"/>
        <end position="214"/>
    </location>
</feature>
<evidence type="ECO:0000259" key="11">
    <source>
        <dbReference type="Pfam" id="PF10458"/>
    </source>
</evidence>
<organism evidence="12">
    <name type="scientific">gut metagenome</name>
    <dbReference type="NCBI Taxonomy" id="749906"/>
    <lineage>
        <taxon>unclassified sequences</taxon>
        <taxon>metagenomes</taxon>
        <taxon>organismal metagenomes</taxon>
    </lineage>
</organism>
<evidence type="ECO:0000256" key="7">
    <source>
        <dbReference type="ARBA" id="ARBA00029936"/>
    </source>
</evidence>
<keyword evidence="2" id="KW-0436">Ligase</keyword>
<reference evidence="12" key="1">
    <citation type="journal article" date="2012" name="PLoS ONE">
        <title>Gene sets for utilization of primary and secondary nutrition supplies in the distal gut of endangered iberian lynx.</title>
        <authorList>
            <person name="Alcaide M."/>
            <person name="Messina E."/>
            <person name="Richter M."/>
            <person name="Bargiela R."/>
            <person name="Peplies J."/>
            <person name="Huws S.A."/>
            <person name="Newbold C.J."/>
            <person name="Golyshin P.N."/>
            <person name="Simon M.A."/>
            <person name="Lopez G."/>
            <person name="Yakimov M.M."/>
            <person name="Ferrer M."/>
        </authorList>
    </citation>
    <scope>NUCLEOTIDE SEQUENCE</scope>
</reference>
<dbReference type="EC" id="6.1.1.9" evidence="1"/>
<comment type="catalytic activity">
    <reaction evidence="8">
        <text>tRNA(Val) + L-valine + ATP = L-valyl-tRNA(Val) + AMP + diphosphate</text>
        <dbReference type="Rhea" id="RHEA:10704"/>
        <dbReference type="Rhea" id="RHEA-COMP:9672"/>
        <dbReference type="Rhea" id="RHEA-COMP:9708"/>
        <dbReference type="ChEBI" id="CHEBI:30616"/>
        <dbReference type="ChEBI" id="CHEBI:33019"/>
        <dbReference type="ChEBI" id="CHEBI:57762"/>
        <dbReference type="ChEBI" id="CHEBI:78442"/>
        <dbReference type="ChEBI" id="CHEBI:78537"/>
        <dbReference type="ChEBI" id="CHEBI:456215"/>
        <dbReference type="EC" id="6.1.1.9"/>
    </reaction>
</comment>
<evidence type="ECO:0000256" key="8">
    <source>
        <dbReference type="ARBA" id="ARBA00047552"/>
    </source>
</evidence>
<evidence type="ECO:0000256" key="3">
    <source>
        <dbReference type="ARBA" id="ARBA00022741"/>
    </source>
</evidence>
<dbReference type="Pfam" id="PF10458">
    <property type="entry name" value="Val_tRNA-synt_C"/>
    <property type="match status" value="1"/>
</dbReference>
<dbReference type="InterPro" id="IPR002303">
    <property type="entry name" value="Valyl-tRNA_ligase"/>
</dbReference>
<dbReference type="Pfam" id="PF08264">
    <property type="entry name" value="Anticodon_1"/>
    <property type="match status" value="1"/>
</dbReference>
<comment type="caution">
    <text evidence="12">The sequence shown here is derived from an EMBL/GenBank/DDBJ whole genome shotgun (WGS) entry which is preliminary data.</text>
</comment>
<dbReference type="InterPro" id="IPR013155">
    <property type="entry name" value="M/V/L/I-tRNA-synth_anticd-bd"/>
</dbReference>
<evidence type="ECO:0000256" key="4">
    <source>
        <dbReference type="ARBA" id="ARBA00022840"/>
    </source>
</evidence>
<sequence length="312" mass="35075">MAAYATLGRNVNFDLKRAEGYRNFCTKLWNATRFVLMNVEGEDCGTGVNAGKPMNFSFVDRWIQSELARTTREVIQAYADYRLDVAANAIYSFVWNEYCDWYLELTKVQLKGDEATCRATRHTLVTVLETVLRLAHPIIPFITEELWQKVSLIAGTRRADEETSIMIQAYPTFDEKNVCSDAIERMTTLKAMIEAVRNLRGEMKLSPSTRIPLVIEGPAATCEEAAPYLKALARLEAVEHVNDMTTANENAIAPVAIVGDFKLMLKVEIDLAAERERLSKEVARLENEVKKCEAKLGNERFVGPRPGSGGRN</sequence>
<dbReference type="InterPro" id="IPR019499">
    <property type="entry name" value="Val-tRNA_synth_tRNA-bd"/>
</dbReference>
<name>J9CXW9_9ZZZZ</name>
<dbReference type="GO" id="GO:0004832">
    <property type="term" value="F:valine-tRNA ligase activity"/>
    <property type="evidence" value="ECO:0007669"/>
    <property type="project" value="UniProtKB-EC"/>
</dbReference>
<evidence type="ECO:0000256" key="1">
    <source>
        <dbReference type="ARBA" id="ARBA00013169"/>
    </source>
</evidence>
<gene>
    <name evidence="12" type="ORF">EVA_06808</name>
</gene>
<dbReference type="Gene3D" id="1.10.730.10">
    <property type="entry name" value="Isoleucyl-tRNA Synthetase, Domain 1"/>
    <property type="match status" value="1"/>
</dbReference>
<evidence type="ECO:0000313" key="12">
    <source>
        <dbReference type="EMBL" id="EJX05086.1"/>
    </source>
</evidence>
<evidence type="ECO:0000256" key="6">
    <source>
        <dbReference type="ARBA" id="ARBA00023146"/>
    </source>
</evidence>
<dbReference type="CDD" id="cd07962">
    <property type="entry name" value="Anticodon_Ia_Val"/>
    <property type="match status" value="1"/>
</dbReference>
<dbReference type="PANTHER" id="PTHR11946:SF93">
    <property type="entry name" value="VALINE--TRNA LIGASE, CHLOROPLASTIC_MITOCHONDRIAL 2"/>
    <property type="match status" value="1"/>
</dbReference>
<keyword evidence="4" id="KW-0067">ATP-binding</keyword>
<dbReference type="InterPro" id="IPR009080">
    <property type="entry name" value="tRNAsynth_Ia_anticodon-bd"/>
</dbReference>
<accession>J9CXW9</accession>
<evidence type="ECO:0000256" key="9">
    <source>
        <dbReference type="SAM" id="Coils"/>
    </source>
</evidence>
<dbReference type="GO" id="GO:0005524">
    <property type="term" value="F:ATP binding"/>
    <property type="evidence" value="ECO:0007669"/>
    <property type="project" value="UniProtKB-KW"/>
</dbReference>
<keyword evidence="9" id="KW-0175">Coiled coil</keyword>
<dbReference type="Gene3D" id="1.10.287.380">
    <property type="entry name" value="Valyl-tRNA synthetase, C-terminal domain"/>
    <property type="match status" value="1"/>
</dbReference>
<dbReference type="GO" id="GO:0006438">
    <property type="term" value="P:valyl-tRNA aminoacylation"/>
    <property type="evidence" value="ECO:0007669"/>
    <property type="project" value="InterPro"/>
</dbReference>
<feature type="coiled-coil region" evidence="9">
    <location>
        <begin position="268"/>
        <end position="295"/>
    </location>
</feature>
<dbReference type="InterPro" id="IPR037118">
    <property type="entry name" value="Val-tRNA_synth_C_sf"/>
</dbReference>
<feature type="domain" description="Valyl-tRNA synthetase tRNA-binding arm" evidence="11">
    <location>
        <begin position="270"/>
        <end position="302"/>
    </location>
</feature>
<evidence type="ECO:0000256" key="5">
    <source>
        <dbReference type="ARBA" id="ARBA00022917"/>
    </source>
</evidence>
<keyword evidence="3" id="KW-0547">Nucleotide-binding</keyword>
<dbReference type="AlphaFoldDB" id="J9CXW9"/>
<protein>
    <recommendedName>
        <fullName evidence="1">valine--tRNA ligase</fullName>
        <ecNumber evidence="1">6.1.1.9</ecNumber>
    </recommendedName>
    <alternativeName>
        <fullName evidence="7">Valyl-tRNA synthetase</fullName>
    </alternativeName>
</protein>
<dbReference type="EMBL" id="AMCI01001585">
    <property type="protein sequence ID" value="EJX05086.1"/>
    <property type="molecule type" value="Genomic_DNA"/>
</dbReference>